<dbReference type="PRINTS" id="PR00420">
    <property type="entry name" value="RNGMNOXGNASE"/>
</dbReference>
<dbReference type="NCBIfam" id="NF005691">
    <property type="entry name" value="PRK07494.1"/>
    <property type="match status" value="1"/>
</dbReference>
<evidence type="ECO:0000256" key="1">
    <source>
        <dbReference type="ARBA" id="ARBA00001974"/>
    </source>
</evidence>
<evidence type="ECO:0000313" key="9">
    <source>
        <dbReference type="EMBL" id="TWF46404.1"/>
    </source>
</evidence>
<keyword evidence="6" id="KW-0560">Oxidoreductase</keyword>
<evidence type="ECO:0000259" key="8">
    <source>
        <dbReference type="Pfam" id="PF01494"/>
    </source>
</evidence>
<dbReference type="UniPathway" id="UPA00232"/>
<sequence>MQEFEIAVVGAGLAGSIAALALGRAGRKVALIAPPASGDDDRTTALMDHSIRFLDRLGLWEKLSPTASPLATMQIIDGTERLLRAPTTQFRASDVGLSAFGYNMLNRDLLTVLDKAVADEPNVTRFSATVESYDFSQERAGITLADGQALTVDLVVGADGRKSPAREAAGISARRWSYPQSALVLNFSHTVPHGSVSTEFHTETGPFTQVPLRGMRSSLVWVVRPEEAQRLFELDRTELSRLVEERMQSMLGKVTVDADPQVWPLSSLMADRFGKGRLALVGEAAHAFPPIGAQGLNLSLRDIITLSDLLATATGRPIAADIGEHFNRRRRPDIMSRTFGVDLLNRSLLSDFLPMQMLRAGGLHVLKNASPIRNLLMREGIEPGRGLRALAETLRPRPFRKEVRR</sequence>
<comment type="pathway">
    <text evidence="2">Cofactor biosynthesis; ubiquinone biosynthesis.</text>
</comment>
<protein>
    <submittedName>
        <fullName evidence="9">2-octaprenyl-3-methyl-6-methoxy-1,4-benzoquinol hydroxylase</fullName>
    </submittedName>
</protein>
<dbReference type="Pfam" id="PF01494">
    <property type="entry name" value="FAD_binding_3"/>
    <property type="match status" value="1"/>
</dbReference>
<dbReference type="NCBIfam" id="TIGR01988">
    <property type="entry name" value="Ubi-OHases"/>
    <property type="match status" value="1"/>
</dbReference>
<evidence type="ECO:0000256" key="7">
    <source>
        <dbReference type="ARBA" id="ARBA00023033"/>
    </source>
</evidence>
<dbReference type="PANTHER" id="PTHR43876:SF7">
    <property type="entry name" value="UBIQUINONE BIOSYNTHESIS MONOOXYGENASE COQ6, MITOCHONDRIAL"/>
    <property type="match status" value="1"/>
</dbReference>
<name>A0A561Q7P0_9HYPH</name>
<comment type="similarity">
    <text evidence="3">Belongs to the UbiH/COQ6 family.</text>
</comment>
<organism evidence="9 10">
    <name type="scientific">Neorhizobium alkalisoli</name>
    <dbReference type="NCBI Taxonomy" id="528178"/>
    <lineage>
        <taxon>Bacteria</taxon>
        <taxon>Pseudomonadati</taxon>
        <taxon>Pseudomonadota</taxon>
        <taxon>Alphaproteobacteria</taxon>
        <taxon>Hyphomicrobiales</taxon>
        <taxon>Rhizobiaceae</taxon>
        <taxon>Rhizobium/Agrobacterium group</taxon>
        <taxon>Neorhizobium</taxon>
    </lineage>
</organism>
<dbReference type="Proteomes" id="UP000320653">
    <property type="component" value="Unassembled WGS sequence"/>
</dbReference>
<dbReference type="Gene3D" id="3.50.50.60">
    <property type="entry name" value="FAD/NAD(P)-binding domain"/>
    <property type="match status" value="2"/>
</dbReference>
<dbReference type="PANTHER" id="PTHR43876">
    <property type="entry name" value="UBIQUINONE BIOSYNTHESIS MONOOXYGENASE COQ6, MITOCHONDRIAL"/>
    <property type="match status" value="1"/>
</dbReference>
<feature type="domain" description="FAD-binding" evidence="8">
    <location>
        <begin position="4"/>
        <end position="313"/>
    </location>
</feature>
<evidence type="ECO:0000256" key="2">
    <source>
        <dbReference type="ARBA" id="ARBA00004749"/>
    </source>
</evidence>
<keyword evidence="5" id="KW-0274">FAD</keyword>
<keyword evidence="4" id="KW-0285">Flavoprotein</keyword>
<dbReference type="OrthoDB" id="9796623at2"/>
<reference evidence="9 10" key="1">
    <citation type="submission" date="2019-06" db="EMBL/GenBank/DDBJ databases">
        <title>Sorghum-associated microbial communities from plants grown in Nebraska, USA.</title>
        <authorList>
            <person name="Schachtman D."/>
        </authorList>
    </citation>
    <scope>NUCLEOTIDE SEQUENCE [LARGE SCALE GENOMIC DNA]</scope>
    <source>
        <strain evidence="9 10">1225</strain>
    </source>
</reference>
<dbReference type="RefSeq" id="WP_145643341.1">
    <property type="nucleotide sequence ID" value="NZ_VIWP01000015.1"/>
</dbReference>
<dbReference type="InterPro" id="IPR051205">
    <property type="entry name" value="UbiH/COQ6_monooxygenase"/>
</dbReference>
<accession>A0A561Q7P0</accession>
<dbReference type="InterPro" id="IPR002938">
    <property type="entry name" value="FAD-bd"/>
</dbReference>
<proteinExistence type="inferred from homology"/>
<dbReference type="InterPro" id="IPR010971">
    <property type="entry name" value="UbiH/COQ6"/>
</dbReference>
<dbReference type="GO" id="GO:0071949">
    <property type="term" value="F:FAD binding"/>
    <property type="evidence" value="ECO:0007669"/>
    <property type="project" value="InterPro"/>
</dbReference>
<evidence type="ECO:0000256" key="4">
    <source>
        <dbReference type="ARBA" id="ARBA00022630"/>
    </source>
</evidence>
<dbReference type="GO" id="GO:0004497">
    <property type="term" value="F:monooxygenase activity"/>
    <property type="evidence" value="ECO:0007669"/>
    <property type="project" value="UniProtKB-KW"/>
</dbReference>
<comment type="cofactor">
    <cofactor evidence="1">
        <name>FAD</name>
        <dbReference type="ChEBI" id="CHEBI:57692"/>
    </cofactor>
</comment>
<keyword evidence="7" id="KW-0503">Monooxygenase</keyword>
<gene>
    <name evidence="9" type="ORF">FHW37_115100</name>
</gene>
<dbReference type="EMBL" id="VIWP01000015">
    <property type="protein sequence ID" value="TWF46404.1"/>
    <property type="molecule type" value="Genomic_DNA"/>
</dbReference>
<evidence type="ECO:0000313" key="10">
    <source>
        <dbReference type="Proteomes" id="UP000320653"/>
    </source>
</evidence>
<dbReference type="GO" id="GO:0016705">
    <property type="term" value="F:oxidoreductase activity, acting on paired donors, with incorporation or reduction of molecular oxygen"/>
    <property type="evidence" value="ECO:0007669"/>
    <property type="project" value="InterPro"/>
</dbReference>
<dbReference type="GO" id="GO:0006744">
    <property type="term" value="P:ubiquinone biosynthetic process"/>
    <property type="evidence" value="ECO:0007669"/>
    <property type="project" value="UniProtKB-UniPathway"/>
</dbReference>
<evidence type="ECO:0000256" key="5">
    <source>
        <dbReference type="ARBA" id="ARBA00022827"/>
    </source>
</evidence>
<evidence type="ECO:0000256" key="3">
    <source>
        <dbReference type="ARBA" id="ARBA00005349"/>
    </source>
</evidence>
<comment type="caution">
    <text evidence="9">The sequence shown here is derived from an EMBL/GenBank/DDBJ whole genome shotgun (WGS) entry which is preliminary data.</text>
</comment>
<dbReference type="InterPro" id="IPR036188">
    <property type="entry name" value="FAD/NAD-bd_sf"/>
</dbReference>
<dbReference type="AlphaFoldDB" id="A0A561Q7P0"/>
<evidence type="ECO:0000256" key="6">
    <source>
        <dbReference type="ARBA" id="ARBA00023002"/>
    </source>
</evidence>
<keyword evidence="10" id="KW-1185">Reference proteome</keyword>
<dbReference type="SUPFAM" id="SSF51905">
    <property type="entry name" value="FAD/NAD(P)-binding domain"/>
    <property type="match status" value="1"/>
</dbReference>